<evidence type="ECO:0000313" key="1">
    <source>
        <dbReference type="Proteomes" id="UP000887580"/>
    </source>
</evidence>
<evidence type="ECO:0000313" key="2">
    <source>
        <dbReference type="WBParaSite" id="PS1159_v2.g3353.t1"/>
    </source>
</evidence>
<accession>A0AC35GBJ0</accession>
<protein>
    <submittedName>
        <fullName evidence="2">DNA-directed DNA polymerase</fullName>
    </submittedName>
</protein>
<dbReference type="Proteomes" id="UP000887580">
    <property type="component" value="Unplaced"/>
</dbReference>
<dbReference type="WBParaSite" id="PS1159_v2.g3353.t1">
    <property type="protein sequence ID" value="PS1159_v2.g3353.t1"/>
    <property type="gene ID" value="PS1159_v2.g3353"/>
</dbReference>
<reference evidence="2" key="1">
    <citation type="submission" date="2022-11" db="UniProtKB">
        <authorList>
            <consortium name="WormBaseParasite"/>
        </authorList>
    </citation>
    <scope>IDENTIFICATION</scope>
</reference>
<sequence length="445" mass="52375">MKTYRSKFLPENTVAIVPEHGYQKRNYCSTIALKYFTWLQHTTGKTIQHGNSKQGEFKVGKYSVDAYIPEENRIIEFYGCAFHGHYPDCFKADTLLPTKRTAEKEYERTMIRENEIRDMGYKIEHVWECEVRKELKVNDKMREYFENIILGGSINPRDAFFGGRCNPHKLLSKKENGKVIKYLDFTSLYPSCNFETEYPVGVPEVIQIEYDQQNVLWNKPSDYNIKGLIKVFIIPPRGLIIPVVPYKVGDFLLFPLCRSCCYIHEKDESSRGIKTCNHTDDERGFVSTLTHMELNLALTKGYVVTKYYGAYNYKEWSTDLFKPYVKKFLRLKVEADGWPPNVHTEEEKDKFIREYKEKFDIDIDKNNVKKNSAFRYIYTDSVIFECREGFCPLSVGNYLGELTDEVGPDEEIIEEYLPSELHDHIITVRDYIRYFSEKPSEKLRY</sequence>
<proteinExistence type="predicted"/>
<name>A0AC35GBJ0_9BILA</name>
<organism evidence="1 2">
    <name type="scientific">Panagrolaimus sp. PS1159</name>
    <dbReference type="NCBI Taxonomy" id="55785"/>
    <lineage>
        <taxon>Eukaryota</taxon>
        <taxon>Metazoa</taxon>
        <taxon>Ecdysozoa</taxon>
        <taxon>Nematoda</taxon>
        <taxon>Chromadorea</taxon>
        <taxon>Rhabditida</taxon>
        <taxon>Tylenchina</taxon>
        <taxon>Panagrolaimomorpha</taxon>
        <taxon>Panagrolaimoidea</taxon>
        <taxon>Panagrolaimidae</taxon>
        <taxon>Panagrolaimus</taxon>
    </lineage>
</organism>